<dbReference type="InterPro" id="IPR011041">
    <property type="entry name" value="Quinoprot_gluc/sorb_DH_b-prop"/>
</dbReference>
<dbReference type="InterPro" id="IPR011042">
    <property type="entry name" value="6-blade_b-propeller_TolB-like"/>
</dbReference>
<feature type="domain" description="Pyrroloquinoline quinone-dependent pyranose dehydrogenase beta-propeller" evidence="2">
    <location>
        <begin position="39"/>
        <end position="372"/>
    </location>
</feature>
<reference evidence="3 4" key="1">
    <citation type="journal article" date="2017" name="Front. Microbiol.">
        <title>Comparative Genomic Analysis of the Class Epsilonproteobacteria and Proposed Reclassification to Epsilonbacteraeota (phyl. nov.).</title>
        <authorList>
            <person name="Waite D.W."/>
            <person name="Vanwonterghem I."/>
            <person name="Rinke C."/>
            <person name="Parks D.H."/>
            <person name="Zhang Y."/>
            <person name="Takai K."/>
            <person name="Sievert S.M."/>
            <person name="Simon J."/>
            <person name="Campbell B.J."/>
            <person name="Hanson T.E."/>
            <person name="Woyke T."/>
            <person name="Klotz M.G."/>
            <person name="Hugenholtz P."/>
        </authorList>
    </citation>
    <scope>NUCLEOTIDE SEQUENCE [LARGE SCALE GENOMIC DNA]</scope>
    <source>
        <strain evidence="3">UBA12443</strain>
    </source>
</reference>
<organism evidence="3 4">
    <name type="scientific">Sulfuricurvum kujiense</name>
    <dbReference type="NCBI Taxonomy" id="148813"/>
    <lineage>
        <taxon>Bacteria</taxon>
        <taxon>Pseudomonadati</taxon>
        <taxon>Campylobacterota</taxon>
        <taxon>Epsilonproteobacteria</taxon>
        <taxon>Campylobacterales</taxon>
        <taxon>Sulfurimonadaceae</taxon>
        <taxon>Sulfuricurvum</taxon>
    </lineage>
</organism>
<evidence type="ECO:0000313" key="4">
    <source>
        <dbReference type="Proteomes" id="UP000228859"/>
    </source>
</evidence>
<comment type="caution">
    <text evidence="3">The sequence shown here is derived from an EMBL/GenBank/DDBJ whole genome shotgun (WGS) entry which is preliminary data.</text>
</comment>
<name>A0A2D3WKJ4_9BACT</name>
<dbReference type="Proteomes" id="UP000228859">
    <property type="component" value="Unassembled WGS sequence"/>
</dbReference>
<dbReference type="SUPFAM" id="SSF50952">
    <property type="entry name" value="Soluble quinoprotein glucose dehydrogenase"/>
    <property type="match status" value="1"/>
</dbReference>
<sequence>MWTKAWYTIGWLIASIDLLLIIIFPAYANDLSDKLDTIKLPKGFQIDLYARDVEGARSLALGDAGTLFIGTRSEGKVYALQDIDGDFRADRRFVIASGLNSPNGVAFRNGALYVAEINRIIRFDGIEKRLANPPSPVVINDSFPTNPHHGWKFIRFGPDGYLYVPVGAPCNVCDSNDPRYGSIMRMRPDGTGLEIFARGIRNSVGFDWHPENGTLYFTDNGRDWMGNNAPSDELNRAPKKGMHFGFPYCHAKNLSDSKFNKGKKCADFTPPFRELGPHVAALGIRFYTGRQFPQKYRNQIFIAEHGSWNRIPPLGYCITLVRFGEGLPPSYSIFAQGWLEGITSWGRPVDLLILPDGSLLVSDDKANAIYRIRYTNDKL</sequence>
<dbReference type="PANTHER" id="PTHR33546:SF1">
    <property type="entry name" value="LARGE, MULTIFUNCTIONAL SECRETED PROTEIN"/>
    <property type="match status" value="1"/>
</dbReference>
<dbReference type="RefSeq" id="WP_294896820.1">
    <property type="nucleotide sequence ID" value="NZ_DLUI01000100.1"/>
</dbReference>
<proteinExistence type="predicted"/>
<dbReference type="Pfam" id="PF22807">
    <property type="entry name" value="TrAA12"/>
    <property type="match status" value="1"/>
</dbReference>
<dbReference type="AlphaFoldDB" id="A0A2D3WKJ4"/>
<keyword evidence="1" id="KW-1133">Transmembrane helix</keyword>
<evidence type="ECO:0000259" key="2">
    <source>
        <dbReference type="Pfam" id="PF22807"/>
    </source>
</evidence>
<accession>A0A2D3WKJ4</accession>
<protein>
    <submittedName>
        <fullName evidence="3">Sorbosone dehydrogenase</fullName>
    </submittedName>
</protein>
<dbReference type="PANTHER" id="PTHR33546">
    <property type="entry name" value="LARGE, MULTIFUNCTIONAL SECRETED PROTEIN-RELATED"/>
    <property type="match status" value="1"/>
</dbReference>
<evidence type="ECO:0000256" key="1">
    <source>
        <dbReference type="SAM" id="Phobius"/>
    </source>
</evidence>
<dbReference type="EMBL" id="DLUI01000100">
    <property type="protein sequence ID" value="DAB38244.1"/>
    <property type="molecule type" value="Genomic_DNA"/>
</dbReference>
<feature type="transmembrane region" description="Helical" evidence="1">
    <location>
        <begin position="6"/>
        <end position="28"/>
    </location>
</feature>
<dbReference type="Gene3D" id="2.120.10.30">
    <property type="entry name" value="TolB, C-terminal domain"/>
    <property type="match status" value="1"/>
</dbReference>
<gene>
    <name evidence="3" type="ORF">CFH83_07050</name>
</gene>
<evidence type="ECO:0000313" key="3">
    <source>
        <dbReference type="EMBL" id="DAB38244.1"/>
    </source>
</evidence>
<dbReference type="InterPro" id="IPR054539">
    <property type="entry name" value="Beta-prop_PDH"/>
</dbReference>
<keyword evidence="1" id="KW-0812">Transmembrane</keyword>
<keyword evidence="1" id="KW-0472">Membrane</keyword>